<gene>
    <name evidence="1" type="ORF">GSTENG00028853001</name>
</gene>
<feature type="non-terminal residue" evidence="1">
    <location>
        <position position="72"/>
    </location>
</feature>
<dbReference type="OrthoDB" id="10254927at2759"/>
<name>Q4RUD0_TETNG</name>
<reference evidence="1" key="1">
    <citation type="journal article" date="2004" name="Nature">
        <title>Genome duplication in the teleost fish Tetraodon nigroviridis reveals the early vertebrate proto-karyotype.</title>
        <authorList>
            <person name="Jaillon O."/>
            <person name="Aury J.-M."/>
            <person name="Brunet F."/>
            <person name="Petit J.-L."/>
            <person name="Stange-Thomann N."/>
            <person name="Mauceli E."/>
            <person name="Bouneau L."/>
            <person name="Fischer C."/>
            <person name="Ozouf-Costaz C."/>
            <person name="Bernot A."/>
            <person name="Nicaud S."/>
            <person name="Jaffe D."/>
            <person name="Fisher S."/>
            <person name="Lutfalla G."/>
            <person name="Dossat C."/>
            <person name="Segurens B."/>
            <person name="Dasilva C."/>
            <person name="Salanoubat M."/>
            <person name="Levy M."/>
            <person name="Boudet N."/>
            <person name="Castellano S."/>
            <person name="Anthouard V."/>
            <person name="Jubin C."/>
            <person name="Castelli V."/>
            <person name="Katinka M."/>
            <person name="Vacherie B."/>
            <person name="Biemont C."/>
            <person name="Skalli Z."/>
            <person name="Cattolico L."/>
            <person name="Poulain J."/>
            <person name="De Berardinis V."/>
            <person name="Cruaud C."/>
            <person name="Duprat S."/>
            <person name="Brottier P."/>
            <person name="Coutanceau J.-P."/>
            <person name="Gouzy J."/>
            <person name="Parra G."/>
            <person name="Lardier G."/>
            <person name="Chapple C."/>
            <person name="McKernan K.J."/>
            <person name="McEwan P."/>
            <person name="Bosak S."/>
            <person name="Kellis M."/>
            <person name="Volff J.-N."/>
            <person name="Guigo R."/>
            <person name="Zody M.C."/>
            <person name="Mesirov J."/>
            <person name="Lindblad-Toh K."/>
            <person name="Birren B."/>
            <person name="Nusbaum C."/>
            <person name="Kahn D."/>
            <person name="Robinson-Rechavi M."/>
            <person name="Laudet V."/>
            <person name="Schachter V."/>
            <person name="Quetier F."/>
            <person name="Saurin W."/>
            <person name="Scarpelli C."/>
            <person name="Wincker P."/>
            <person name="Lander E.S."/>
            <person name="Weissenbach J."/>
            <person name="Roest Crollius H."/>
        </authorList>
    </citation>
    <scope>NUCLEOTIDE SEQUENCE [LARGE SCALE GENOMIC DNA]</scope>
</reference>
<dbReference type="AlphaFoldDB" id="Q4RUD0"/>
<dbReference type="KEGG" id="tng:GSTEN00028853G001"/>
<accession>Q4RUD0</accession>
<evidence type="ECO:0000313" key="1">
    <source>
        <dbReference type="EMBL" id="CAG08002.1"/>
    </source>
</evidence>
<dbReference type="EMBL" id="CAAE01014995">
    <property type="protein sequence ID" value="CAG08002.1"/>
    <property type="molecule type" value="Genomic_DNA"/>
</dbReference>
<organism evidence="1">
    <name type="scientific">Tetraodon nigroviridis</name>
    <name type="common">Spotted green pufferfish</name>
    <name type="synonym">Chelonodon nigroviridis</name>
    <dbReference type="NCBI Taxonomy" id="99883"/>
    <lineage>
        <taxon>Eukaryota</taxon>
        <taxon>Metazoa</taxon>
        <taxon>Chordata</taxon>
        <taxon>Craniata</taxon>
        <taxon>Vertebrata</taxon>
        <taxon>Euteleostomi</taxon>
        <taxon>Actinopterygii</taxon>
        <taxon>Neopterygii</taxon>
        <taxon>Teleostei</taxon>
        <taxon>Neoteleostei</taxon>
        <taxon>Acanthomorphata</taxon>
        <taxon>Eupercaria</taxon>
        <taxon>Tetraodontiformes</taxon>
        <taxon>Tetradontoidea</taxon>
        <taxon>Tetraodontidae</taxon>
        <taxon>Tetraodon</taxon>
    </lineage>
</organism>
<sequence length="72" mass="8933">LREEDKNIFDYCRENNIDHISQAISLQKVDVNIKDEEVFTNEIHHRTVIKLYWWIMKDRQHCIMVRRPFFTL</sequence>
<protein>
    <submittedName>
        <fullName evidence="1">(spotted green pufferfish) hypothetical protein</fullName>
    </submittedName>
</protein>
<comment type="caution">
    <text evidence="1">The sequence shown here is derived from an EMBL/GenBank/DDBJ whole genome shotgun (WGS) entry which is preliminary data.</text>
</comment>
<proteinExistence type="predicted"/>
<reference evidence="1" key="2">
    <citation type="submission" date="2004-02" db="EMBL/GenBank/DDBJ databases">
        <authorList>
            <consortium name="Genoscope"/>
            <consortium name="Whitehead Institute Centre for Genome Research"/>
        </authorList>
    </citation>
    <scope>NUCLEOTIDE SEQUENCE</scope>
</reference>